<reference evidence="2" key="1">
    <citation type="submission" date="2017-11" db="EMBL/GenBank/DDBJ databases">
        <authorList>
            <person name="Han C.G."/>
        </authorList>
    </citation>
    <scope>NUCLEOTIDE SEQUENCE [LARGE SCALE GENOMIC DNA]</scope>
</reference>
<organism evidence="1 2">
    <name type="scientific">Streptomyces phage Omar</name>
    <dbReference type="NCBI Taxonomy" id="2059882"/>
    <lineage>
        <taxon>Viruses</taxon>
        <taxon>Duplodnaviria</taxon>
        <taxon>Heunggongvirae</taxon>
        <taxon>Uroviricota</taxon>
        <taxon>Caudoviricetes</taxon>
        <taxon>Arquatrovirinae</taxon>
        <taxon>Omarvirus</taxon>
        <taxon>Omarvirus omar</taxon>
    </lineage>
</organism>
<evidence type="ECO:0000313" key="1">
    <source>
        <dbReference type="EMBL" id="AUG87265.1"/>
    </source>
</evidence>
<dbReference type="Proteomes" id="UP000241892">
    <property type="component" value="Segment"/>
</dbReference>
<sequence length="128" mass="14496">MRTCTYNLTHAPAEATHYYVTEGGSRMDLCFGCAGWFGYPEYLREYPREWAPQPGYLLNIQDGTGFGVPVVDTWTESEAEVNMWLSSLPAAEADWLLADAMYEPYASHFAEHGGETYELRRVTVLPMV</sequence>
<protein>
    <submittedName>
        <fullName evidence="1">Uncharacterized protein</fullName>
    </submittedName>
</protein>
<accession>A0A2H5BLX6</accession>
<keyword evidence="2" id="KW-1185">Reference proteome</keyword>
<gene>
    <name evidence="1" type="ORF">SEA_OMAR_81</name>
</gene>
<dbReference type="EMBL" id="MG593802">
    <property type="protein sequence ID" value="AUG87265.1"/>
    <property type="molecule type" value="Genomic_DNA"/>
</dbReference>
<proteinExistence type="predicted"/>
<name>A0A2H5BLX6_9CAUD</name>
<evidence type="ECO:0000313" key="2">
    <source>
        <dbReference type="Proteomes" id="UP000241892"/>
    </source>
</evidence>